<dbReference type="EMBL" id="AP008209">
    <property type="protein sequence ID" value="BAH92045.1"/>
    <property type="molecule type" value="Genomic_DNA"/>
</dbReference>
<dbReference type="Proteomes" id="UP000000763">
    <property type="component" value="Chromosome 3"/>
</dbReference>
<organism evidence="1 2">
    <name type="scientific">Oryza sativa subsp. japonica</name>
    <name type="common">Rice</name>
    <dbReference type="NCBI Taxonomy" id="39947"/>
    <lineage>
        <taxon>Eukaryota</taxon>
        <taxon>Viridiplantae</taxon>
        <taxon>Streptophyta</taxon>
        <taxon>Embryophyta</taxon>
        <taxon>Tracheophyta</taxon>
        <taxon>Spermatophyta</taxon>
        <taxon>Magnoliopsida</taxon>
        <taxon>Liliopsida</taxon>
        <taxon>Poales</taxon>
        <taxon>Poaceae</taxon>
        <taxon>BOP clade</taxon>
        <taxon>Oryzoideae</taxon>
        <taxon>Oryzeae</taxon>
        <taxon>Oryzinae</taxon>
        <taxon>Oryza</taxon>
        <taxon>Oryza sativa</taxon>
    </lineage>
</organism>
<dbReference type="AlphaFoldDB" id="C7IZV2"/>
<reference evidence="1 2" key="1">
    <citation type="journal article" date="2005" name="Nature">
        <title>The map-based sequence of the rice genome.</title>
        <authorList>
            <consortium name="International rice genome sequencing project (IRGSP)"/>
            <person name="Matsumoto T."/>
            <person name="Wu J."/>
            <person name="Kanamori H."/>
            <person name="Katayose Y."/>
            <person name="Fujisawa M."/>
            <person name="Namiki N."/>
            <person name="Mizuno H."/>
            <person name="Yamamoto K."/>
            <person name="Antonio B.A."/>
            <person name="Baba T."/>
            <person name="Sakata K."/>
            <person name="Nagamura Y."/>
            <person name="Aoki H."/>
            <person name="Arikawa K."/>
            <person name="Arita K."/>
            <person name="Bito T."/>
            <person name="Chiden Y."/>
            <person name="Fujitsuka N."/>
            <person name="Fukunaka R."/>
            <person name="Hamada M."/>
            <person name="Harada C."/>
            <person name="Hayashi A."/>
            <person name="Hijishita S."/>
            <person name="Honda M."/>
            <person name="Hosokawa S."/>
            <person name="Ichikawa Y."/>
            <person name="Idonuma A."/>
            <person name="Iijima M."/>
            <person name="Ikeda M."/>
            <person name="Ikeno M."/>
            <person name="Ito K."/>
            <person name="Ito S."/>
            <person name="Ito T."/>
            <person name="Ito Y."/>
            <person name="Ito Y."/>
            <person name="Iwabuchi A."/>
            <person name="Kamiya K."/>
            <person name="Karasawa W."/>
            <person name="Kurita K."/>
            <person name="Katagiri S."/>
            <person name="Kikuta A."/>
            <person name="Kobayashi H."/>
            <person name="Kobayashi N."/>
            <person name="Machita K."/>
            <person name="Maehara T."/>
            <person name="Masukawa M."/>
            <person name="Mizubayashi T."/>
            <person name="Mukai Y."/>
            <person name="Nagasaki H."/>
            <person name="Nagata Y."/>
            <person name="Naito S."/>
            <person name="Nakashima M."/>
            <person name="Nakama Y."/>
            <person name="Nakamichi Y."/>
            <person name="Nakamura M."/>
            <person name="Meguro A."/>
            <person name="Negishi M."/>
            <person name="Ohta I."/>
            <person name="Ohta T."/>
            <person name="Okamoto M."/>
            <person name="Ono N."/>
            <person name="Saji S."/>
            <person name="Sakaguchi M."/>
            <person name="Sakai K."/>
            <person name="Shibata M."/>
            <person name="Shimokawa T."/>
            <person name="Song J."/>
            <person name="Takazaki Y."/>
            <person name="Terasawa K."/>
            <person name="Tsugane M."/>
            <person name="Tsuji K."/>
            <person name="Ueda S."/>
            <person name="Waki K."/>
            <person name="Yamagata H."/>
            <person name="Yamamoto M."/>
            <person name="Yamamoto S."/>
            <person name="Yamane H."/>
            <person name="Yoshiki S."/>
            <person name="Yoshihara R."/>
            <person name="Yukawa K."/>
            <person name="Zhong H."/>
            <person name="Yano M."/>
            <person name="Yuan Q."/>
            <person name="Ouyang S."/>
            <person name="Liu J."/>
            <person name="Jones K.M."/>
            <person name="Gansberger K."/>
            <person name="Moffat K."/>
            <person name="Hill J."/>
            <person name="Bera J."/>
            <person name="Fadrosh D."/>
            <person name="Jin S."/>
            <person name="Johri S."/>
            <person name="Kim M."/>
            <person name="Overton L."/>
            <person name="Reardon M."/>
            <person name="Tsitrin T."/>
            <person name="Vuong H."/>
            <person name="Weaver B."/>
            <person name="Ciecko A."/>
            <person name="Tallon L."/>
            <person name="Jackson J."/>
            <person name="Pai G."/>
            <person name="Aken S.V."/>
            <person name="Utterback T."/>
            <person name="Reidmuller S."/>
            <person name="Feldblyum T."/>
            <person name="Hsiao J."/>
            <person name="Zismann V."/>
            <person name="Iobst S."/>
            <person name="de Vazeille A.R."/>
            <person name="Buell C.R."/>
            <person name="Ying K."/>
            <person name="Li Y."/>
            <person name="Lu T."/>
            <person name="Huang Y."/>
            <person name="Zhao Q."/>
            <person name="Feng Q."/>
            <person name="Zhang L."/>
            <person name="Zhu J."/>
            <person name="Weng Q."/>
            <person name="Mu J."/>
            <person name="Lu Y."/>
            <person name="Fan D."/>
            <person name="Liu Y."/>
            <person name="Guan J."/>
            <person name="Zhang Y."/>
            <person name="Yu S."/>
            <person name="Liu X."/>
            <person name="Zhang Y."/>
            <person name="Hong G."/>
            <person name="Han B."/>
            <person name="Choisne N."/>
            <person name="Demange N."/>
            <person name="Orjeda G."/>
            <person name="Samain S."/>
            <person name="Cattolico L."/>
            <person name="Pelletier E."/>
            <person name="Couloux A."/>
            <person name="Segurens B."/>
            <person name="Wincker P."/>
            <person name="D'Hont A."/>
            <person name="Scarpelli C."/>
            <person name="Weissenbach J."/>
            <person name="Salanoubat M."/>
            <person name="Quetier F."/>
            <person name="Yu Y."/>
            <person name="Kim H.R."/>
            <person name="Rambo T."/>
            <person name="Currie J."/>
            <person name="Collura K."/>
            <person name="Luo M."/>
            <person name="Yang T."/>
            <person name="Ammiraju J.S.S."/>
            <person name="Engler F."/>
            <person name="Soderlund C."/>
            <person name="Wing R.A."/>
            <person name="Palmer L.E."/>
            <person name="de la Bastide M."/>
            <person name="Spiegel L."/>
            <person name="Nascimento L."/>
            <person name="Zutavern T."/>
            <person name="O'Shaughnessy A."/>
            <person name="Dike S."/>
            <person name="Dedhia N."/>
            <person name="Preston R."/>
            <person name="Balija V."/>
            <person name="McCombie W.R."/>
            <person name="Chow T."/>
            <person name="Chen H."/>
            <person name="Chung M."/>
            <person name="Chen C."/>
            <person name="Shaw J."/>
            <person name="Wu H."/>
            <person name="Hsiao K."/>
            <person name="Chao Y."/>
            <person name="Chu M."/>
            <person name="Cheng C."/>
            <person name="Hour A."/>
            <person name="Lee P."/>
            <person name="Lin S."/>
            <person name="Lin Y."/>
            <person name="Liou J."/>
            <person name="Liu S."/>
            <person name="Hsing Y."/>
            <person name="Raghuvanshi S."/>
            <person name="Mohanty A."/>
            <person name="Bharti A.K."/>
            <person name="Gaur A."/>
            <person name="Gupta V."/>
            <person name="Kumar D."/>
            <person name="Ravi V."/>
            <person name="Vij S."/>
            <person name="Kapur A."/>
            <person name="Khurana P."/>
            <person name="Khurana P."/>
            <person name="Khurana J.P."/>
            <person name="Tyagi A.K."/>
            <person name="Gaikwad K."/>
            <person name="Singh A."/>
            <person name="Dalal V."/>
            <person name="Srivastava S."/>
            <person name="Dixit A."/>
            <person name="Pal A.K."/>
            <person name="Ghazi I.A."/>
            <person name="Yadav M."/>
            <person name="Pandit A."/>
            <person name="Bhargava A."/>
            <person name="Sureshbabu K."/>
            <person name="Batra K."/>
            <person name="Sharma T.R."/>
            <person name="Mohapatra T."/>
            <person name="Singh N.K."/>
            <person name="Messing J."/>
            <person name="Nelson A.B."/>
            <person name="Fuks G."/>
            <person name="Kavchok S."/>
            <person name="Keizer G."/>
            <person name="Linton E."/>
            <person name="Llaca V."/>
            <person name="Song R."/>
            <person name="Tanyolac B."/>
            <person name="Young S."/>
            <person name="Ho-Il K."/>
            <person name="Hahn J.H."/>
            <person name="Sangsakoo G."/>
            <person name="Vanavichit A."/>
            <person name="de Mattos Luiz.A.T."/>
            <person name="Zimmer P.D."/>
            <person name="Malone G."/>
            <person name="Dellagostin O."/>
            <person name="de Oliveira A.C."/>
            <person name="Bevan M."/>
            <person name="Bancroft I."/>
            <person name="Minx P."/>
            <person name="Cordum H."/>
            <person name="Wilson R."/>
            <person name="Cheng Z."/>
            <person name="Jin W."/>
            <person name="Jiang J."/>
            <person name="Leong S.A."/>
            <person name="Iwama H."/>
            <person name="Gojobori T."/>
            <person name="Itoh T."/>
            <person name="Niimura Y."/>
            <person name="Fujii Y."/>
            <person name="Habara T."/>
            <person name="Sakai H."/>
            <person name="Sato Y."/>
            <person name="Wilson G."/>
            <person name="Kumar K."/>
            <person name="McCouch S."/>
            <person name="Juretic N."/>
            <person name="Hoen D."/>
            <person name="Wright S."/>
            <person name="Bruskiewich R."/>
            <person name="Bureau T."/>
            <person name="Miyao A."/>
            <person name="Hirochika H."/>
            <person name="Nishikawa T."/>
            <person name="Kadowaki K."/>
            <person name="Sugiura M."/>
            <person name="Burr B."/>
            <person name="Sasaki T."/>
        </authorList>
    </citation>
    <scope>NUCLEOTIDE SEQUENCE [LARGE SCALE GENOMIC DNA]</scope>
    <source>
        <strain evidence="2">cv. Nipponbare</strain>
    </source>
</reference>
<name>C7IZV2_ORYSJ</name>
<accession>C7IZV2</accession>
<reference evidence="2" key="2">
    <citation type="journal article" date="2008" name="Nucleic Acids Res.">
        <title>The rice annotation project database (RAP-DB): 2008 update.</title>
        <authorList>
            <consortium name="The rice annotation project (RAP)"/>
        </authorList>
    </citation>
    <scope>GENOME REANNOTATION</scope>
    <source>
        <strain evidence="2">cv. Nipponbare</strain>
    </source>
</reference>
<gene>
    <name evidence="1" type="ordered locus">Os03g0219800</name>
</gene>
<evidence type="ECO:0000313" key="1">
    <source>
        <dbReference type="EMBL" id="BAH92045.1"/>
    </source>
</evidence>
<evidence type="ECO:0000313" key="2">
    <source>
        <dbReference type="Proteomes" id="UP000000763"/>
    </source>
</evidence>
<proteinExistence type="predicted"/>
<sequence length="171" mass="18941">MANESILVLLHLRLQNPDRGLPQNPRRVAGLRRRPHRELLAGYSSGHEGLGSGPGRRRAGHLQALLPLQRPLLPRLPRHLRRLLGHRRGSTPQSVKRRHSEFSPFSVLYGGGGGSGLLNTADLGLVWMLSCVRWLQDCSVHVLPLSMRILVDSVQYDGFIGGTAHENNPVL</sequence>
<protein>
    <submittedName>
        <fullName evidence="1">Os03g0219800 protein</fullName>
    </submittedName>
</protein>
<dbReference type="KEGG" id="dosa:Os03g0219800"/>